<dbReference type="InterPro" id="IPR045510">
    <property type="entry name" value="DUF6481"/>
</dbReference>
<evidence type="ECO:0000313" key="3">
    <source>
        <dbReference type="Proteomes" id="UP000538147"/>
    </source>
</evidence>
<dbReference type="Proteomes" id="UP000538147">
    <property type="component" value="Unassembled WGS sequence"/>
</dbReference>
<dbReference type="AlphaFoldDB" id="A0A841L2K3"/>
<dbReference type="Pfam" id="PF20089">
    <property type="entry name" value="DUF6481"/>
    <property type="match status" value="1"/>
</dbReference>
<proteinExistence type="predicted"/>
<feature type="compositionally biased region" description="Basic and acidic residues" evidence="1">
    <location>
        <begin position="42"/>
        <end position="57"/>
    </location>
</feature>
<dbReference type="RefSeq" id="WP_184195795.1">
    <property type="nucleotide sequence ID" value="NZ_JACIIV010000005.1"/>
</dbReference>
<gene>
    <name evidence="2" type="ORF">FHS79_000818</name>
</gene>
<evidence type="ECO:0000256" key="1">
    <source>
        <dbReference type="SAM" id="MobiDB-lite"/>
    </source>
</evidence>
<keyword evidence="3" id="KW-1185">Reference proteome</keyword>
<reference evidence="2 3" key="1">
    <citation type="submission" date="2020-08" db="EMBL/GenBank/DDBJ databases">
        <title>Genomic Encyclopedia of Type Strains, Phase IV (KMG-IV): sequencing the most valuable type-strain genomes for metagenomic binning, comparative biology and taxonomic classification.</title>
        <authorList>
            <person name="Goeker M."/>
        </authorList>
    </citation>
    <scope>NUCLEOTIDE SEQUENCE [LARGE SCALE GENOMIC DNA]</scope>
    <source>
        <strain evidence="2 3">DSM 102189</strain>
    </source>
</reference>
<evidence type="ECO:0000313" key="2">
    <source>
        <dbReference type="EMBL" id="MBB6226660.1"/>
    </source>
</evidence>
<comment type="caution">
    <text evidence="2">The sequence shown here is derived from an EMBL/GenBank/DDBJ whole genome shotgun (WGS) entry which is preliminary data.</text>
</comment>
<accession>A0A841L2K3</accession>
<dbReference type="EMBL" id="JACIIV010000005">
    <property type="protein sequence ID" value="MBB6226660.1"/>
    <property type="molecule type" value="Genomic_DNA"/>
</dbReference>
<feature type="region of interest" description="Disordered" evidence="1">
    <location>
        <begin position="22"/>
        <end position="57"/>
    </location>
</feature>
<sequence length="110" mass="12303">MAFKLPDFTDRAKAAAEARKAKLDKFKAAPPPAEESLAARARAAEKRSEREEQRKLERAERARLAEEARIAKEAESAVKVEQARLESIAREAAQKAARDARYAARKSKIK</sequence>
<organism evidence="2 3">
    <name type="scientific">Polymorphobacter multimanifer</name>
    <dbReference type="NCBI Taxonomy" id="1070431"/>
    <lineage>
        <taxon>Bacteria</taxon>
        <taxon>Pseudomonadati</taxon>
        <taxon>Pseudomonadota</taxon>
        <taxon>Alphaproteobacteria</taxon>
        <taxon>Sphingomonadales</taxon>
        <taxon>Sphingosinicellaceae</taxon>
        <taxon>Polymorphobacter</taxon>
    </lineage>
</organism>
<name>A0A841L2K3_9SPHN</name>
<protein>
    <submittedName>
        <fullName evidence="2">Type IV secretory pathway VirB10-like protein</fullName>
    </submittedName>
</protein>